<proteinExistence type="predicted"/>
<gene>
    <name evidence="1" type="ORF">CLV37_105224</name>
</gene>
<comment type="caution">
    <text evidence="1">The sequence shown here is derived from an EMBL/GenBank/DDBJ whole genome shotgun (WGS) entry which is preliminary data.</text>
</comment>
<evidence type="ECO:0000313" key="1">
    <source>
        <dbReference type="EMBL" id="PRY15296.1"/>
    </source>
</evidence>
<evidence type="ECO:0008006" key="3">
    <source>
        <dbReference type="Google" id="ProtNLM"/>
    </source>
</evidence>
<dbReference type="AlphaFoldDB" id="A0A2T0R4K8"/>
<reference evidence="1 2" key="1">
    <citation type="submission" date="2018-03" db="EMBL/GenBank/DDBJ databases">
        <title>Genomic Encyclopedia of Archaeal and Bacterial Type Strains, Phase II (KMG-II): from individual species to whole genera.</title>
        <authorList>
            <person name="Goeker M."/>
        </authorList>
    </citation>
    <scope>NUCLEOTIDE SEQUENCE [LARGE SCALE GENOMIC DNA]</scope>
    <source>
        <strain evidence="1 2">DSM 19711</strain>
    </source>
</reference>
<organism evidence="1 2">
    <name type="scientific">Kineococcus rhizosphaerae</name>
    <dbReference type="NCBI Taxonomy" id="559628"/>
    <lineage>
        <taxon>Bacteria</taxon>
        <taxon>Bacillati</taxon>
        <taxon>Actinomycetota</taxon>
        <taxon>Actinomycetes</taxon>
        <taxon>Kineosporiales</taxon>
        <taxon>Kineosporiaceae</taxon>
        <taxon>Kineococcus</taxon>
    </lineage>
</organism>
<evidence type="ECO:0000313" key="2">
    <source>
        <dbReference type="Proteomes" id="UP000238083"/>
    </source>
</evidence>
<protein>
    <recommendedName>
        <fullName evidence="3">Glycosyl transferase family 2</fullName>
    </recommendedName>
</protein>
<name>A0A2T0R4K8_9ACTN</name>
<dbReference type="Proteomes" id="UP000238083">
    <property type="component" value="Unassembled WGS sequence"/>
</dbReference>
<accession>A0A2T0R4K8</accession>
<sequence length="190" mass="19761">MPVTRAYVVLPTTPADLPVLETCLEHLVAAADESAAAGTPTTIVVSTSAGAAALRPVLRSWAPLVNLLDDVELTVRHHHGATGRGDLRARSARALAARVRHAGSTVVLTTTTDVVVAPEWVTEHVRHHLDGARASTGPVRGGGPVHEVAVNLAARADLLPALLRDGRQVPLVHALSPVVATPRVILPASP</sequence>
<keyword evidence="2" id="KW-1185">Reference proteome</keyword>
<dbReference type="EMBL" id="PVZF01000005">
    <property type="protein sequence ID" value="PRY15296.1"/>
    <property type="molecule type" value="Genomic_DNA"/>
</dbReference>
<dbReference type="RefSeq" id="WP_170127218.1">
    <property type="nucleotide sequence ID" value="NZ_PVZF01000005.1"/>
</dbReference>